<dbReference type="EMBL" id="LJSX01000014">
    <property type="protein sequence ID" value="KPQ10651.1"/>
    <property type="molecule type" value="Genomic_DNA"/>
</dbReference>
<dbReference type="AlphaFoldDB" id="A0A0P8BLZ9"/>
<dbReference type="RefSeq" id="WP_074443725.1">
    <property type="nucleotide sequence ID" value="NZ_FMBM01000001.1"/>
</dbReference>
<feature type="transmembrane region" description="Helical" evidence="1">
    <location>
        <begin position="12"/>
        <end position="31"/>
    </location>
</feature>
<dbReference type="STRING" id="1653334.GA0071312_0840"/>
<evidence type="ECO:0000313" key="4">
    <source>
        <dbReference type="Proteomes" id="UP000050497"/>
    </source>
</evidence>
<gene>
    <name evidence="3" type="ORF">GA0071312_0840</name>
    <name evidence="2" type="ORF">HLUCCO17_10425</name>
</gene>
<dbReference type="Proteomes" id="UP000182800">
    <property type="component" value="Unassembled WGS sequence"/>
</dbReference>
<evidence type="ECO:0000256" key="1">
    <source>
        <dbReference type="SAM" id="Phobius"/>
    </source>
</evidence>
<keyword evidence="1" id="KW-0812">Transmembrane</keyword>
<evidence type="ECO:0000313" key="3">
    <source>
        <dbReference type="EMBL" id="SCC79377.1"/>
    </source>
</evidence>
<name>A0A0P8BLZ9_9HYPH</name>
<keyword evidence="5" id="KW-1185">Reference proteome</keyword>
<comment type="caution">
    <text evidence="2">The sequence shown here is derived from an EMBL/GenBank/DDBJ whole genome shotgun (WGS) entry which is preliminary data.</text>
</comment>
<keyword evidence="1" id="KW-0472">Membrane</keyword>
<dbReference type="EMBL" id="FMBM01000001">
    <property type="protein sequence ID" value="SCC79377.1"/>
    <property type="molecule type" value="Genomic_DNA"/>
</dbReference>
<reference evidence="2 4" key="1">
    <citation type="submission" date="2015-09" db="EMBL/GenBank/DDBJ databases">
        <title>Identification and resolution of microdiversity through metagenomic sequencing of parallel consortia.</title>
        <authorList>
            <person name="Nelson W.C."/>
            <person name="Romine M.F."/>
            <person name="Lindemann S.R."/>
        </authorList>
    </citation>
    <scope>NUCLEOTIDE SEQUENCE [LARGE SCALE GENOMIC DNA]</scope>
    <source>
        <strain evidence="2">HL-109</strain>
    </source>
</reference>
<protein>
    <submittedName>
        <fullName evidence="2">Uncharacterized protein</fullName>
    </submittedName>
</protein>
<dbReference type="Proteomes" id="UP000050497">
    <property type="component" value="Unassembled WGS sequence"/>
</dbReference>
<accession>A0A0P8BLZ9</accession>
<evidence type="ECO:0000313" key="5">
    <source>
        <dbReference type="Proteomes" id="UP000182800"/>
    </source>
</evidence>
<keyword evidence="1" id="KW-1133">Transmembrane helix</keyword>
<organism evidence="2 4">
    <name type="scientific">Saliniramus fredricksonii</name>
    <dbReference type="NCBI Taxonomy" id="1653334"/>
    <lineage>
        <taxon>Bacteria</taxon>
        <taxon>Pseudomonadati</taxon>
        <taxon>Pseudomonadota</taxon>
        <taxon>Alphaproteobacteria</taxon>
        <taxon>Hyphomicrobiales</taxon>
        <taxon>Salinarimonadaceae</taxon>
        <taxon>Saliniramus</taxon>
    </lineage>
</organism>
<proteinExistence type="predicted"/>
<reference evidence="3 5" key="2">
    <citation type="submission" date="2016-08" db="EMBL/GenBank/DDBJ databases">
        <authorList>
            <person name="Varghese N."/>
            <person name="Submissions Spin"/>
        </authorList>
    </citation>
    <scope>NUCLEOTIDE SEQUENCE [LARGE SCALE GENOMIC DNA]</scope>
    <source>
        <strain evidence="3 5">HL-109</strain>
    </source>
</reference>
<evidence type="ECO:0000313" key="2">
    <source>
        <dbReference type="EMBL" id="KPQ10651.1"/>
    </source>
</evidence>
<sequence>MDALFAMLRENSFFFLAAGACAGIMVILHAFGLLGHWYLAWCGGDHGAQGSGGTDGGDCGGGD</sequence>